<sequence length="65" mass="7474">MRQIPLQTSVLASHLRHAIGVVVTFLGPSWDGQDKKYRPEEHYMRGPGPKWREKHSLHRGSTRGV</sequence>
<organism evidence="2 3">
    <name type="scientific">Bradyrhizobium lablabi</name>
    <dbReference type="NCBI Taxonomy" id="722472"/>
    <lineage>
        <taxon>Bacteria</taxon>
        <taxon>Pseudomonadati</taxon>
        <taxon>Pseudomonadota</taxon>
        <taxon>Alphaproteobacteria</taxon>
        <taxon>Hyphomicrobiales</taxon>
        <taxon>Nitrobacteraceae</taxon>
        <taxon>Bradyrhizobium</taxon>
    </lineage>
</organism>
<evidence type="ECO:0000256" key="1">
    <source>
        <dbReference type="SAM" id="MobiDB-lite"/>
    </source>
</evidence>
<name>A0A1M7CE33_9BRAD</name>
<evidence type="ECO:0000313" key="2">
    <source>
        <dbReference type="EMBL" id="SED68726.1"/>
    </source>
</evidence>
<gene>
    <name evidence="2" type="ORF">SAMN05444171_4817</name>
</gene>
<protein>
    <submittedName>
        <fullName evidence="2">Uncharacterized protein</fullName>
    </submittedName>
</protein>
<accession>A0A1M7CE33</accession>
<proteinExistence type="predicted"/>
<dbReference type="AlphaFoldDB" id="A0A1M7CE33"/>
<evidence type="ECO:0000313" key="3">
    <source>
        <dbReference type="Proteomes" id="UP000183208"/>
    </source>
</evidence>
<feature type="region of interest" description="Disordered" evidence="1">
    <location>
        <begin position="36"/>
        <end position="65"/>
    </location>
</feature>
<dbReference type="EMBL" id="FNTI01000001">
    <property type="protein sequence ID" value="SED68726.1"/>
    <property type="molecule type" value="Genomic_DNA"/>
</dbReference>
<dbReference type="RefSeq" id="WP_074824316.1">
    <property type="nucleotide sequence ID" value="NZ_FNTI01000001.1"/>
</dbReference>
<dbReference type="OrthoDB" id="8086182at2"/>
<feature type="compositionally biased region" description="Basic residues" evidence="1">
    <location>
        <begin position="52"/>
        <end position="65"/>
    </location>
</feature>
<dbReference type="Proteomes" id="UP000183208">
    <property type="component" value="Unassembled WGS sequence"/>
</dbReference>
<reference evidence="2 3" key="1">
    <citation type="submission" date="2016-10" db="EMBL/GenBank/DDBJ databases">
        <authorList>
            <person name="de Groot N.N."/>
        </authorList>
    </citation>
    <scope>NUCLEOTIDE SEQUENCE [LARGE SCALE GENOMIC DNA]</scope>
    <source>
        <strain evidence="2 3">GAS522</strain>
    </source>
</reference>